<organism evidence="1">
    <name type="scientific">uncultured Ramlibacter sp</name>
    <dbReference type="NCBI Taxonomy" id="260755"/>
    <lineage>
        <taxon>Bacteria</taxon>
        <taxon>Pseudomonadati</taxon>
        <taxon>Pseudomonadota</taxon>
        <taxon>Betaproteobacteria</taxon>
        <taxon>Burkholderiales</taxon>
        <taxon>Comamonadaceae</taxon>
        <taxon>Ramlibacter</taxon>
        <taxon>environmental samples</taxon>
    </lineage>
</organism>
<dbReference type="EMBL" id="CADCUX010000053">
    <property type="protein sequence ID" value="CAA9387491.1"/>
    <property type="molecule type" value="Genomic_DNA"/>
</dbReference>
<proteinExistence type="predicted"/>
<gene>
    <name evidence="1" type="ORF">AVDCRST_MAG51-211</name>
</gene>
<dbReference type="AlphaFoldDB" id="A0A6J4NJ70"/>
<dbReference type="PANTHER" id="PTHR37807">
    <property type="entry name" value="OS07G0160300 PROTEIN"/>
    <property type="match status" value="1"/>
</dbReference>
<sequence length="164" mass="17633">MLIILAGAPGTGKTTIARLLAERLRAVHVRIDTIEQALRTADPAREVGALGYGVAYRIAADNLKLGLIVVADAVNAVGIARAGWTQVAEETGSRHVFVELGCSDREEHRRRVEGRVADIAGHALPSWDAVQARRMEPFTGPCLSIDTATHTPEAAVERICRHIA</sequence>
<dbReference type="Pfam" id="PF13671">
    <property type="entry name" value="AAA_33"/>
    <property type="match status" value="1"/>
</dbReference>
<evidence type="ECO:0000313" key="1">
    <source>
        <dbReference type="EMBL" id="CAA9387491.1"/>
    </source>
</evidence>
<dbReference type="Gene3D" id="3.40.50.300">
    <property type="entry name" value="P-loop containing nucleotide triphosphate hydrolases"/>
    <property type="match status" value="1"/>
</dbReference>
<dbReference type="PANTHER" id="PTHR37807:SF3">
    <property type="entry name" value="OS07G0160300 PROTEIN"/>
    <property type="match status" value="1"/>
</dbReference>
<dbReference type="SUPFAM" id="SSF52540">
    <property type="entry name" value="P-loop containing nucleoside triphosphate hydrolases"/>
    <property type="match status" value="1"/>
</dbReference>
<accession>A0A6J4NJ70</accession>
<reference evidence="1" key="1">
    <citation type="submission" date="2020-02" db="EMBL/GenBank/DDBJ databases">
        <authorList>
            <person name="Meier V. D."/>
        </authorList>
    </citation>
    <scope>NUCLEOTIDE SEQUENCE</scope>
    <source>
        <strain evidence="1">AVDCRST_MAG51</strain>
    </source>
</reference>
<dbReference type="InterPro" id="IPR027417">
    <property type="entry name" value="P-loop_NTPase"/>
</dbReference>
<protein>
    <submittedName>
        <fullName evidence="1">Uncharacterized protein</fullName>
    </submittedName>
</protein>
<name>A0A6J4NJ70_9BURK</name>